<sequence length="248" mass="26758">MLKGKRAVITGGGRDFGQAIAVWLAREGVEVDLCARKITDVKTTCDIIHSEGGVARGYECDMAQPDSISRFCEALLHPQKAIDILILSAAQWLEGELEEQTPAEIISTINSGLTGPVLLTQALLPGLRLSSGADIVTIVSSCGIPQFTDSVAHPAFFASKHGISGFSQKLAGQMAKENIRLTALYPPDFEITSLQASTTGNERMGENLLNGQSLWETIRFVLTQPRSCHISTIYFQGPTRQALSRSTP</sequence>
<protein>
    <submittedName>
        <fullName evidence="2">Deoxygluconate dehydrogenase</fullName>
    </submittedName>
</protein>
<comment type="similarity">
    <text evidence="1">Belongs to the short-chain dehydrogenases/reductases (SDR) family.</text>
</comment>
<comment type="caution">
    <text evidence="2">The sequence shown here is derived from an EMBL/GenBank/DDBJ whole genome shotgun (WGS) entry which is preliminary data.</text>
</comment>
<dbReference type="AlphaFoldDB" id="A0A2S9ICH1"/>
<gene>
    <name evidence="2" type="ORF">CQW29_10790</name>
</gene>
<dbReference type="EMBL" id="PDET01000006">
    <property type="protein sequence ID" value="PRD15485.1"/>
    <property type="molecule type" value="Genomic_DNA"/>
</dbReference>
<dbReference type="SUPFAM" id="SSF51735">
    <property type="entry name" value="NAD(P)-binding Rossmann-fold domains"/>
    <property type="match status" value="1"/>
</dbReference>
<keyword evidence="3" id="KW-1185">Reference proteome</keyword>
<evidence type="ECO:0000313" key="2">
    <source>
        <dbReference type="EMBL" id="PRD15485.1"/>
    </source>
</evidence>
<dbReference type="PANTHER" id="PTHR42879:SF2">
    <property type="entry name" value="3-OXOACYL-[ACYL-CARRIER-PROTEIN] REDUCTASE FABG"/>
    <property type="match status" value="1"/>
</dbReference>
<evidence type="ECO:0000256" key="1">
    <source>
        <dbReference type="ARBA" id="ARBA00006484"/>
    </source>
</evidence>
<dbReference type="PANTHER" id="PTHR42879">
    <property type="entry name" value="3-OXOACYL-(ACYL-CARRIER-PROTEIN) REDUCTASE"/>
    <property type="match status" value="1"/>
</dbReference>
<dbReference type="CDD" id="cd05233">
    <property type="entry name" value="SDR_c"/>
    <property type="match status" value="1"/>
</dbReference>
<dbReference type="RefSeq" id="WP_105592741.1">
    <property type="nucleotide sequence ID" value="NZ_PDET01000006.1"/>
</dbReference>
<dbReference type="InterPro" id="IPR036291">
    <property type="entry name" value="NAD(P)-bd_dom_sf"/>
</dbReference>
<dbReference type="PRINTS" id="PR00081">
    <property type="entry name" value="GDHRDH"/>
</dbReference>
<dbReference type="Proteomes" id="UP000239181">
    <property type="component" value="Unassembled WGS sequence"/>
</dbReference>
<dbReference type="InterPro" id="IPR050259">
    <property type="entry name" value="SDR"/>
</dbReference>
<reference evidence="2 3" key="1">
    <citation type="submission" date="2017-10" db="EMBL/GenBank/DDBJ databases">
        <title>Draft genome of two endophytic bacteria isolated from 'guarana' Paullinia cupana (Mart.) Ducke.</title>
        <authorList>
            <person name="Siqueira K.A."/>
            <person name="Liotti R.G."/>
            <person name="Mendes T.A."/>
            <person name="Soares M.A."/>
        </authorList>
    </citation>
    <scope>NUCLEOTIDE SEQUENCE [LARGE SCALE GENOMIC DNA]</scope>
    <source>
        <strain evidence="2 3">342</strain>
    </source>
</reference>
<organism evidence="2 3">
    <name type="scientific">Pantoea coffeiphila</name>
    <dbReference type="NCBI Taxonomy" id="1465635"/>
    <lineage>
        <taxon>Bacteria</taxon>
        <taxon>Pseudomonadati</taxon>
        <taxon>Pseudomonadota</taxon>
        <taxon>Gammaproteobacteria</taxon>
        <taxon>Enterobacterales</taxon>
        <taxon>Erwiniaceae</taxon>
        <taxon>Pantoea</taxon>
    </lineage>
</organism>
<accession>A0A2S9ICH1</accession>
<dbReference type="InterPro" id="IPR002347">
    <property type="entry name" value="SDR_fam"/>
</dbReference>
<dbReference type="OrthoDB" id="9810734at2"/>
<name>A0A2S9ICH1_9GAMM</name>
<proteinExistence type="inferred from homology"/>
<dbReference type="Gene3D" id="3.40.50.720">
    <property type="entry name" value="NAD(P)-binding Rossmann-like Domain"/>
    <property type="match status" value="1"/>
</dbReference>
<dbReference type="Pfam" id="PF00106">
    <property type="entry name" value="adh_short"/>
    <property type="match status" value="1"/>
</dbReference>
<evidence type="ECO:0000313" key="3">
    <source>
        <dbReference type="Proteomes" id="UP000239181"/>
    </source>
</evidence>